<protein>
    <submittedName>
        <fullName evidence="4">Reverse transcriptase domain-containing protein</fullName>
    </submittedName>
</protein>
<gene>
    <name evidence="2" type="ORF">ECPE_LOCUS15759</name>
</gene>
<feature type="chain" id="PRO_5043138354" evidence="1">
    <location>
        <begin position="25"/>
        <end position="126"/>
    </location>
</feature>
<proteinExistence type="predicted"/>
<reference evidence="2 3" key="2">
    <citation type="submission" date="2018-11" db="EMBL/GenBank/DDBJ databases">
        <authorList>
            <consortium name="Pathogen Informatics"/>
        </authorList>
    </citation>
    <scope>NUCLEOTIDE SEQUENCE [LARGE SCALE GENOMIC DNA]</scope>
    <source>
        <strain evidence="2 3">Egypt</strain>
    </source>
</reference>
<dbReference type="OrthoDB" id="6431029at2759"/>
<dbReference type="EMBL" id="UZAN01061668">
    <property type="protein sequence ID" value="VDP93031.1"/>
    <property type="molecule type" value="Genomic_DNA"/>
</dbReference>
<evidence type="ECO:0000313" key="3">
    <source>
        <dbReference type="Proteomes" id="UP000272942"/>
    </source>
</evidence>
<organism evidence="4">
    <name type="scientific">Echinostoma caproni</name>
    <dbReference type="NCBI Taxonomy" id="27848"/>
    <lineage>
        <taxon>Eukaryota</taxon>
        <taxon>Metazoa</taxon>
        <taxon>Spiralia</taxon>
        <taxon>Lophotrochozoa</taxon>
        <taxon>Platyhelminthes</taxon>
        <taxon>Trematoda</taxon>
        <taxon>Digenea</taxon>
        <taxon>Plagiorchiida</taxon>
        <taxon>Echinostomata</taxon>
        <taxon>Echinostomatoidea</taxon>
        <taxon>Echinostomatidae</taxon>
        <taxon>Echinostoma</taxon>
    </lineage>
</organism>
<keyword evidence="3" id="KW-1185">Reference proteome</keyword>
<dbReference type="PANTHER" id="PTHR38681:SF1">
    <property type="entry name" value="RETROVIRUS-RELATED POL POLYPROTEIN FROM TRANSPOSON 412-LIKE PROTEIN"/>
    <property type="match status" value="1"/>
</dbReference>
<sequence>MPQRKVLICTELLLYLHVFFQIDAVWKPLGEPYEGPLQVISRHEKFFKIDRNCRVNTTDIKRFKAAYVDDGIMHTISRLDVIPALLTIEASTSELSSQMAVPDMISNEATVSRSNKKCTSTLSDHD</sequence>
<dbReference type="PANTHER" id="PTHR38681">
    <property type="entry name" value="RETROVIRUS-RELATED POL POLYPROTEIN FROM TRANSPOSON 412-LIKE PROTEIN-RELATED"/>
    <property type="match status" value="1"/>
</dbReference>
<keyword evidence="1" id="KW-0732">Signal</keyword>
<accession>A0A183B974</accession>
<name>A0A183B974_9TREM</name>
<dbReference type="WBParaSite" id="ECPE_0001579901-mRNA-1">
    <property type="protein sequence ID" value="ECPE_0001579901-mRNA-1"/>
    <property type="gene ID" value="ECPE_0001579901"/>
</dbReference>
<evidence type="ECO:0000313" key="2">
    <source>
        <dbReference type="EMBL" id="VDP93031.1"/>
    </source>
</evidence>
<dbReference type="AlphaFoldDB" id="A0A183B974"/>
<evidence type="ECO:0000313" key="4">
    <source>
        <dbReference type="WBParaSite" id="ECPE_0001579901-mRNA-1"/>
    </source>
</evidence>
<dbReference type="Proteomes" id="UP000272942">
    <property type="component" value="Unassembled WGS sequence"/>
</dbReference>
<evidence type="ECO:0000256" key="1">
    <source>
        <dbReference type="SAM" id="SignalP"/>
    </source>
</evidence>
<reference evidence="4" key="1">
    <citation type="submission" date="2016-06" db="UniProtKB">
        <authorList>
            <consortium name="WormBaseParasite"/>
        </authorList>
    </citation>
    <scope>IDENTIFICATION</scope>
</reference>
<feature type="signal peptide" evidence="1">
    <location>
        <begin position="1"/>
        <end position="24"/>
    </location>
</feature>